<dbReference type="OrthoDB" id="1421480at2759"/>
<evidence type="ECO:0000256" key="6">
    <source>
        <dbReference type="ARBA" id="ARBA00022723"/>
    </source>
</evidence>
<evidence type="ECO:0000256" key="10">
    <source>
        <dbReference type="PIRSR" id="PIRSR600823-3"/>
    </source>
</evidence>
<proteinExistence type="predicted"/>
<dbReference type="PANTHER" id="PTHR31235">
    <property type="entry name" value="PEROXIDASE 25-RELATED"/>
    <property type="match status" value="1"/>
</dbReference>
<dbReference type="EC" id="1.11.1.7" evidence="3"/>
<evidence type="ECO:0000313" key="14">
    <source>
        <dbReference type="EMBL" id="KAG6392336.1"/>
    </source>
</evidence>
<dbReference type="EMBL" id="PNBA02000018">
    <property type="protein sequence ID" value="KAG6392336.1"/>
    <property type="molecule type" value="Genomic_DNA"/>
</dbReference>
<feature type="domain" description="Plant heme peroxidase family profile" evidence="13">
    <location>
        <begin position="33"/>
        <end position="122"/>
    </location>
</feature>
<sequence length="125" mass="14629">MSSISRALFILTLLYFSSLFAFAVDEAANYVSELSFEYYKGFCPHAEDIIGEQVRLLYNRHHAHTAFSWLTDIFHHCVVESCDALLLLDSTRREMFEKEAYEMRSFRYVETIIREAIERDCPDGP</sequence>
<evidence type="ECO:0000256" key="9">
    <source>
        <dbReference type="PIRSR" id="PIRSR600823-1"/>
    </source>
</evidence>
<evidence type="ECO:0000256" key="8">
    <source>
        <dbReference type="ARBA" id="ARBA00023004"/>
    </source>
</evidence>
<dbReference type="GO" id="GO:0140825">
    <property type="term" value="F:lactoperoxidase activity"/>
    <property type="evidence" value="ECO:0007669"/>
    <property type="project" value="UniProtKB-EC"/>
</dbReference>
<name>A0A8X8Z5B1_SALSN</name>
<dbReference type="AlphaFoldDB" id="A0A8X8Z5B1"/>
<keyword evidence="6 10" id="KW-0479">Metal-binding</keyword>
<feature type="signal peptide" evidence="12">
    <location>
        <begin position="1"/>
        <end position="23"/>
    </location>
</feature>
<dbReference type="InterPro" id="IPR002016">
    <property type="entry name" value="Haem_peroxidase"/>
</dbReference>
<dbReference type="InterPro" id="IPR010255">
    <property type="entry name" value="Haem_peroxidase_sf"/>
</dbReference>
<comment type="catalytic activity">
    <reaction evidence="1">
        <text>2 a phenolic donor + H2O2 = 2 a phenolic radical donor + 2 H2O</text>
        <dbReference type="Rhea" id="RHEA:56136"/>
        <dbReference type="ChEBI" id="CHEBI:15377"/>
        <dbReference type="ChEBI" id="CHEBI:16240"/>
        <dbReference type="ChEBI" id="CHEBI:139520"/>
        <dbReference type="ChEBI" id="CHEBI:139521"/>
        <dbReference type="EC" id="1.11.1.7"/>
    </reaction>
</comment>
<reference evidence="14" key="1">
    <citation type="submission" date="2018-01" db="EMBL/GenBank/DDBJ databases">
        <authorList>
            <person name="Mao J.F."/>
        </authorList>
    </citation>
    <scope>NUCLEOTIDE SEQUENCE</scope>
    <source>
        <strain evidence="14">Huo1</strain>
        <tissue evidence="14">Leaf</tissue>
    </source>
</reference>
<dbReference type="Gene3D" id="1.10.520.10">
    <property type="match status" value="1"/>
</dbReference>
<dbReference type="SUPFAM" id="SSF48113">
    <property type="entry name" value="Heme-dependent peroxidases"/>
    <property type="match status" value="1"/>
</dbReference>
<keyword evidence="15" id="KW-1185">Reference proteome</keyword>
<feature type="binding site" evidence="10">
    <location>
        <position position="83"/>
    </location>
    <ligand>
        <name>Ca(2+)</name>
        <dbReference type="ChEBI" id="CHEBI:29108"/>
        <label>1</label>
    </ligand>
</feature>
<gene>
    <name evidence="14" type="ORF">SASPL_146553</name>
</gene>
<feature type="active site" description="Proton acceptor" evidence="9">
    <location>
        <position position="75"/>
    </location>
</feature>
<feature type="binding site" evidence="10">
    <location>
        <position position="97"/>
    </location>
    <ligand>
        <name>Ca(2+)</name>
        <dbReference type="ChEBI" id="CHEBI:29108"/>
        <label>1</label>
    </ligand>
</feature>
<keyword evidence="12" id="KW-0732">Signal</keyword>
<evidence type="ECO:0000259" key="13">
    <source>
        <dbReference type="PROSITE" id="PS50873"/>
    </source>
</evidence>
<evidence type="ECO:0000256" key="7">
    <source>
        <dbReference type="ARBA" id="ARBA00023002"/>
    </source>
</evidence>
<evidence type="ECO:0000256" key="1">
    <source>
        <dbReference type="ARBA" id="ARBA00000189"/>
    </source>
</evidence>
<feature type="disulfide bond" evidence="11">
    <location>
        <begin position="77"/>
        <end position="82"/>
    </location>
</feature>
<evidence type="ECO:0000256" key="11">
    <source>
        <dbReference type="PIRSR" id="PIRSR600823-5"/>
    </source>
</evidence>
<reference evidence="14" key="2">
    <citation type="submission" date="2020-08" db="EMBL/GenBank/DDBJ databases">
        <title>Plant Genome Project.</title>
        <authorList>
            <person name="Zhang R.-G."/>
        </authorList>
    </citation>
    <scope>NUCLEOTIDE SEQUENCE</scope>
    <source>
        <strain evidence="14">Huo1</strain>
        <tissue evidence="14">Leaf</tissue>
    </source>
</reference>
<protein>
    <recommendedName>
        <fullName evidence="3">peroxidase</fullName>
        <ecNumber evidence="3">1.11.1.7</ecNumber>
    </recommendedName>
</protein>
<feature type="binding site" evidence="10">
    <location>
        <position position="79"/>
    </location>
    <ligand>
        <name>Ca(2+)</name>
        <dbReference type="ChEBI" id="CHEBI:29108"/>
        <label>1</label>
    </ligand>
</feature>
<evidence type="ECO:0000256" key="3">
    <source>
        <dbReference type="ARBA" id="ARBA00012313"/>
    </source>
</evidence>
<dbReference type="Proteomes" id="UP000298416">
    <property type="component" value="Unassembled WGS sequence"/>
</dbReference>
<keyword evidence="4" id="KW-0575">Peroxidase</keyword>
<comment type="caution">
    <text evidence="14">The sequence shown here is derived from an EMBL/GenBank/DDBJ whole genome shotgun (WGS) entry which is preliminary data.</text>
</comment>
<dbReference type="GO" id="GO:0006979">
    <property type="term" value="P:response to oxidative stress"/>
    <property type="evidence" value="ECO:0007669"/>
    <property type="project" value="InterPro"/>
</dbReference>
<keyword evidence="7" id="KW-0560">Oxidoreductase</keyword>
<keyword evidence="10" id="KW-0106">Calcium</keyword>
<comment type="cofactor">
    <cofactor evidence="10">
        <name>Ca(2+)</name>
        <dbReference type="ChEBI" id="CHEBI:29108"/>
    </cofactor>
    <text evidence="10">Binds 2 calcium ions per subunit.</text>
</comment>
<organism evidence="14">
    <name type="scientific">Salvia splendens</name>
    <name type="common">Scarlet sage</name>
    <dbReference type="NCBI Taxonomy" id="180675"/>
    <lineage>
        <taxon>Eukaryota</taxon>
        <taxon>Viridiplantae</taxon>
        <taxon>Streptophyta</taxon>
        <taxon>Embryophyta</taxon>
        <taxon>Tracheophyta</taxon>
        <taxon>Spermatophyta</taxon>
        <taxon>Magnoliopsida</taxon>
        <taxon>eudicotyledons</taxon>
        <taxon>Gunneridae</taxon>
        <taxon>Pentapetalae</taxon>
        <taxon>asterids</taxon>
        <taxon>lamiids</taxon>
        <taxon>Lamiales</taxon>
        <taxon>Lamiaceae</taxon>
        <taxon>Nepetoideae</taxon>
        <taxon>Mentheae</taxon>
        <taxon>Salviinae</taxon>
        <taxon>Salvia</taxon>
        <taxon>Salvia subgen. Calosphace</taxon>
        <taxon>core Calosphace</taxon>
    </lineage>
</organism>
<accession>A0A8X8Z5B1</accession>
<feature type="chain" id="PRO_5036452613" description="peroxidase" evidence="12">
    <location>
        <begin position="24"/>
        <end position="125"/>
    </location>
</feature>
<dbReference type="GO" id="GO:0020037">
    <property type="term" value="F:heme binding"/>
    <property type="evidence" value="ECO:0007669"/>
    <property type="project" value="InterPro"/>
</dbReference>
<keyword evidence="11" id="KW-1015">Disulfide bond</keyword>
<dbReference type="GO" id="GO:0046872">
    <property type="term" value="F:metal ion binding"/>
    <property type="evidence" value="ECO:0007669"/>
    <property type="project" value="UniProtKB-KW"/>
</dbReference>
<keyword evidence="8" id="KW-0408">Iron</keyword>
<evidence type="ECO:0000313" key="15">
    <source>
        <dbReference type="Proteomes" id="UP000298416"/>
    </source>
</evidence>
<evidence type="ECO:0000256" key="12">
    <source>
        <dbReference type="SAM" id="SignalP"/>
    </source>
</evidence>
<feature type="disulfide bond" evidence="11">
    <location>
        <begin position="43"/>
        <end position="121"/>
    </location>
</feature>
<keyword evidence="5" id="KW-0349">Heme</keyword>
<dbReference type="InterPro" id="IPR000823">
    <property type="entry name" value="Peroxidase_pln"/>
</dbReference>
<evidence type="ECO:0000256" key="2">
    <source>
        <dbReference type="ARBA" id="ARBA00001970"/>
    </source>
</evidence>
<evidence type="ECO:0000256" key="5">
    <source>
        <dbReference type="ARBA" id="ARBA00022617"/>
    </source>
</evidence>
<comment type="cofactor">
    <cofactor evidence="2">
        <name>heme b</name>
        <dbReference type="ChEBI" id="CHEBI:60344"/>
    </cofactor>
</comment>
<evidence type="ECO:0000256" key="4">
    <source>
        <dbReference type="ARBA" id="ARBA00022559"/>
    </source>
</evidence>
<dbReference type="PROSITE" id="PS50873">
    <property type="entry name" value="PEROXIDASE_4"/>
    <property type="match status" value="1"/>
</dbReference>